<evidence type="ECO:0000313" key="3">
    <source>
        <dbReference type="Proteomes" id="UP000188268"/>
    </source>
</evidence>
<dbReference type="Gramene" id="OMO87120">
    <property type="protein sequence ID" value="OMO87120"/>
    <property type="gene ID" value="CCACVL1_09255"/>
</dbReference>
<feature type="region of interest" description="Disordered" evidence="1">
    <location>
        <begin position="1"/>
        <end position="20"/>
    </location>
</feature>
<evidence type="ECO:0000256" key="1">
    <source>
        <dbReference type="SAM" id="MobiDB-lite"/>
    </source>
</evidence>
<keyword evidence="3" id="KW-1185">Reference proteome</keyword>
<reference evidence="2 3" key="1">
    <citation type="submission" date="2013-09" db="EMBL/GenBank/DDBJ databases">
        <title>Corchorus capsularis genome sequencing.</title>
        <authorList>
            <person name="Alam M."/>
            <person name="Haque M.S."/>
            <person name="Islam M.S."/>
            <person name="Emdad E.M."/>
            <person name="Islam M.M."/>
            <person name="Ahmed B."/>
            <person name="Halim A."/>
            <person name="Hossen Q.M.M."/>
            <person name="Hossain M.Z."/>
            <person name="Ahmed R."/>
            <person name="Khan M.M."/>
            <person name="Islam R."/>
            <person name="Rashid M.M."/>
            <person name="Khan S.A."/>
            <person name="Rahman M.S."/>
            <person name="Alam M."/>
        </authorList>
    </citation>
    <scope>NUCLEOTIDE SEQUENCE [LARGE SCALE GENOMIC DNA]</scope>
    <source>
        <strain evidence="3">cv. CVL-1</strain>
        <tissue evidence="2">Whole seedling</tissue>
    </source>
</reference>
<proteinExistence type="predicted"/>
<protein>
    <submittedName>
        <fullName evidence="2">Uncharacterized protein</fullName>
    </submittedName>
</protein>
<accession>A0A1R3IX67</accession>
<dbReference type="EMBL" id="AWWV01009301">
    <property type="protein sequence ID" value="OMO87120.1"/>
    <property type="molecule type" value="Genomic_DNA"/>
</dbReference>
<gene>
    <name evidence="2" type="ORF">CCACVL1_09255</name>
</gene>
<organism evidence="2 3">
    <name type="scientific">Corchorus capsularis</name>
    <name type="common">Jute</name>
    <dbReference type="NCBI Taxonomy" id="210143"/>
    <lineage>
        <taxon>Eukaryota</taxon>
        <taxon>Viridiplantae</taxon>
        <taxon>Streptophyta</taxon>
        <taxon>Embryophyta</taxon>
        <taxon>Tracheophyta</taxon>
        <taxon>Spermatophyta</taxon>
        <taxon>Magnoliopsida</taxon>
        <taxon>eudicotyledons</taxon>
        <taxon>Gunneridae</taxon>
        <taxon>Pentapetalae</taxon>
        <taxon>rosids</taxon>
        <taxon>malvids</taxon>
        <taxon>Malvales</taxon>
        <taxon>Malvaceae</taxon>
        <taxon>Grewioideae</taxon>
        <taxon>Apeibeae</taxon>
        <taxon>Corchorus</taxon>
    </lineage>
</organism>
<evidence type="ECO:0000313" key="2">
    <source>
        <dbReference type="EMBL" id="OMO87120.1"/>
    </source>
</evidence>
<sequence length="20" mass="2234">MSRHSSVDFNFSGDVETFGD</sequence>
<comment type="caution">
    <text evidence="2">The sequence shown here is derived from an EMBL/GenBank/DDBJ whole genome shotgun (WGS) entry which is preliminary data.</text>
</comment>
<dbReference type="AlphaFoldDB" id="A0A1R3IX67"/>
<name>A0A1R3IX67_COCAP</name>
<dbReference type="Proteomes" id="UP000188268">
    <property type="component" value="Unassembled WGS sequence"/>
</dbReference>